<reference evidence="15 16" key="1">
    <citation type="submission" date="2019-09" db="EMBL/GenBank/DDBJ databases">
        <title>Genome sequence of Rhodovastum atsumiense, a diverse member of the Acetobacteraceae family of non-sulfur purple photosynthetic bacteria.</title>
        <authorList>
            <person name="Meyer T."/>
            <person name="Kyndt J."/>
        </authorList>
    </citation>
    <scope>NUCLEOTIDE SEQUENCE [LARGE SCALE GENOMIC DNA]</scope>
    <source>
        <strain evidence="15 16">DSM 21279</strain>
    </source>
</reference>
<dbReference type="PANTHER" id="PTHR43304:SF1">
    <property type="entry name" value="PAC DOMAIN-CONTAINING PROTEIN"/>
    <property type="match status" value="1"/>
</dbReference>
<dbReference type="InterPro" id="IPR000700">
    <property type="entry name" value="PAS-assoc_C"/>
</dbReference>
<dbReference type="InterPro" id="IPR005467">
    <property type="entry name" value="His_kinase_dom"/>
</dbReference>
<evidence type="ECO:0000256" key="5">
    <source>
        <dbReference type="ARBA" id="ARBA00022679"/>
    </source>
</evidence>
<evidence type="ECO:0000259" key="14">
    <source>
        <dbReference type="PROSITE" id="PS50885"/>
    </source>
</evidence>
<dbReference type="InterPro" id="IPR036890">
    <property type="entry name" value="HATPase_C_sf"/>
</dbReference>
<dbReference type="Pfam" id="PF02518">
    <property type="entry name" value="HATPase_c"/>
    <property type="match status" value="1"/>
</dbReference>
<dbReference type="SMART" id="SM00388">
    <property type="entry name" value="HisKA"/>
    <property type="match status" value="1"/>
</dbReference>
<dbReference type="PROSITE" id="PS50110">
    <property type="entry name" value="RESPONSE_REGULATORY"/>
    <property type="match status" value="1"/>
</dbReference>
<dbReference type="SUPFAM" id="SSF55874">
    <property type="entry name" value="ATPase domain of HSP90 chaperone/DNA topoisomerase II/histidine kinase"/>
    <property type="match status" value="1"/>
</dbReference>
<keyword evidence="9" id="KW-0812">Transmembrane</keyword>
<dbReference type="PROSITE" id="PS50112">
    <property type="entry name" value="PAS"/>
    <property type="match status" value="3"/>
</dbReference>
<dbReference type="CDD" id="cd00082">
    <property type="entry name" value="HisKA"/>
    <property type="match status" value="1"/>
</dbReference>
<dbReference type="EC" id="2.7.13.3" evidence="3"/>
<dbReference type="Pfam" id="PF08448">
    <property type="entry name" value="PAS_4"/>
    <property type="match status" value="1"/>
</dbReference>
<dbReference type="GO" id="GO:0016020">
    <property type="term" value="C:membrane"/>
    <property type="evidence" value="ECO:0007669"/>
    <property type="project" value="UniProtKB-SubCell"/>
</dbReference>
<dbReference type="Gene3D" id="3.40.50.2300">
    <property type="match status" value="1"/>
</dbReference>
<keyword evidence="6" id="KW-0418">Kinase</keyword>
<dbReference type="RefSeq" id="WP_150038909.1">
    <property type="nucleotide sequence ID" value="NZ_OW485601.1"/>
</dbReference>
<keyword evidence="5" id="KW-0808">Transferase</keyword>
<dbReference type="CDD" id="cd18773">
    <property type="entry name" value="PDC1_HK_sensor"/>
    <property type="match status" value="1"/>
</dbReference>
<dbReference type="SMART" id="SM00091">
    <property type="entry name" value="PAS"/>
    <property type="match status" value="3"/>
</dbReference>
<dbReference type="SUPFAM" id="SSF55785">
    <property type="entry name" value="PYP-like sensor domain (PAS domain)"/>
    <property type="match status" value="3"/>
</dbReference>
<dbReference type="PRINTS" id="PR00344">
    <property type="entry name" value="BCTRLSENSOR"/>
</dbReference>
<evidence type="ECO:0000313" key="16">
    <source>
        <dbReference type="Proteomes" id="UP000325255"/>
    </source>
</evidence>
<comment type="catalytic activity">
    <reaction evidence="1">
        <text>ATP + protein L-histidine = ADP + protein N-phospho-L-histidine.</text>
        <dbReference type="EC" id="2.7.13.3"/>
    </reaction>
</comment>
<comment type="subcellular location">
    <subcellularLocation>
        <location evidence="2">Membrane</location>
    </subcellularLocation>
</comment>
<evidence type="ECO:0000256" key="9">
    <source>
        <dbReference type="SAM" id="Phobius"/>
    </source>
</evidence>
<dbReference type="InterPro" id="IPR003594">
    <property type="entry name" value="HATPase_dom"/>
</dbReference>
<dbReference type="Pfam" id="PF00512">
    <property type="entry name" value="HisKA"/>
    <property type="match status" value="1"/>
</dbReference>
<evidence type="ECO:0000256" key="4">
    <source>
        <dbReference type="ARBA" id="ARBA00022553"/>
    </source>
</evidence>
<keyword evidence="9" id="KW-0472">Membrane</keyword>
<dbReference type="SUPFAM" id="SSF47384">
    <property type="entry name" value="Homodimeric domain of signal transducing histidine kinase"/>
    <property type="match status" value="1"/>
</dbReference>
<dbReference type="Pfam" id="PF08447">
    <property type="entry name" value="PAS_3"/>
    <property type="match status" value="2"/>
</dbReference>
<keyword evidence="4 7" id="KW-0597">Phosphoprotein</keyword>
<evidence type="ECO:0000259" key="11">
    <source>
        <dbReference type="PROSITE" id="PS50110"/>
    </source>
</evidence>
<dbReference type="PANTHER" id="PTHR43304">
    <property type="entry name" value="PHYTOCHROME-LIKE PROTEIN CPH1"/>
    <property type="match status" value="1"/>
</dbReference>
<evidence type="ECO:0000313" key="15">
    <source>
        <dbReference type="EMBL" id="KAA5614413.1"/>
    </source>
</evidence>
<dbReference type="InterPro" id="IPR013655">
    <property type="entry name" value="PAS_fold_3"/>
</dbReference>
<evidence type="ECO:0000256" key="2">
    <source>
        <dbReference type="ARBA" id="ARBA00004370"/>
    </source>
</evidence>
<dbReference type="SMART" id="SM00086">
    <property type="entry name" value="PAC"/>
    <property type="match status" value="3"/>
</dbReference>
<dbReference type="InterPro" id="IPR004358">
    <property type="entry name" value="Sig_transdc_His_kin-like_C"/>
</dbReference>
<dbReference type="Gene3D" id="3.30.565.10">
    <property type="entry name" value="Histidine kinase-like ATPase, C-terminal domain"/>
    <property type="match status" value="1"/>
</dbReference>
<evidence type="ECO:0000256" key="6">
    <source>
        <dbReference type="ARBA" id="ARBA00022777"/>
    </source>
</evidence>
<dbReference type="InterPro" id="IPR003661">
    <property type="entry name" value="HisK_dim/P_dom"/>
</dbReference>
<dbReference type="SMART" id="SM00387">
    <property type="entry name" value="HATPase_c"/>
    <property type="match status" value="1"/>
</dbReference>
<evidence type="ECO:0000256" key="3">
    <source>
        <dbReference type="ARBA" id="ARBA00012438"/>
    </source>
</evidence>
<evidence type="ECO:0000256" key="8">
    <source>
        <dbReference type="SAM" id="MobiDB-lite"/>
    </source>
</evidence>
<keyword evidence="16" id="KW-1185">Reference proteome</keyword>
<dbReference type="SUPFAM" id="SSF52172">
    <property type="entry name" value="CheY-like"/>
    <property type="match status" value="1"/>
</dbReference>
<dbReference type="SMART" id="SM00448">
    <property type="entry name" value="REC"/>
    <property type="match status" value="1"/>
</dbReference>
<protein>
    <recommendedName>
        <fullName evidence="3">histidine kinase</fullName>
        <ecNumber evidence="3">2.7.13.3</ecNumber>
    </recommendedName>
</protein>
<accession>A0A5M6J1E0</accession>
<organism evidence="15 16">
    <name type="scientific">Rhodovastum atsumiense</name>
    <dbReference type="NCBI Taxonomy" id="504468"/>
    <lineage>
        <taxon>Bacteria</taxon>
        <taxon>Pseudomonadati</taxon>
        <taxon>Pseudomonadota</taxon>
        <taxon>Alphaproteobacteria</taxon>
        <taxon>Acetobacterales</taxon>
        <taxon>Acetobacteraceae</taxon>
        <taxon>Rhodovastum</taxon>
    </lineage>
</organism>
<proteinExistence type="predicted"/>
<feature type="domain" description="PAS" evidence="12">
    <location>
        <begin position="505"/>
        <end position="541"/>
    </location>
</feature>
<evidence type="ECO:0000259" key="10">
    <source>
        <dbReference type="PROSITE" id="PS50109"/>
    </source>
</evidence>
<dbReference type="OrthoDB" id="9810730at2"/>
<feature type="transmembrane region" description="Helical" evidence="9">
    <location>
        <begin position="29"/>
        <end position="53"/>
    </location>
</feature>
<feature type="domain" description="PAS" evidence="12">
    <location>
        <begin position="638"/>
        <end position="710"/>
    </location>
</feature>
<evidence type="ECO:0000256" key="1">
    <source>
        <dbReference type="ARBA" id="ARBA00000085"/>
    </source>
</evidence>
<dbReference type="GO" id="GO:0000155">
    <property type="term" value="F:phosphorelay sensor kinase activity"/>
    <property type="evidence" value="ECO:0007669"/>
    <property type="project" value="InterPro"/>
</dbReference>
<keyword evidence="9" id="KW-1133">Transmembrane helix</keyword>
<sequence>MRDVGNEAGIARMNHPDTGPARLPPSPRLAVLLLGLVLAVLVPALAIGGLAAWQMAASYRGAAEGRLRDTASALAAAVDREIAGNKAALTAFAASPAFGPDPGMPDLPALGAHARRIAEDLGASVHVLGRDGAALVTTQPSPGLSAIAARDLVEQVFTTARPAVGDLADTASGSFVLTIGVPVRNARGDVALMAGVSPGVQRLRDLLSVPDLPPDAFAVLLDSQGVIVARTALHDSFVGRSIPPENMRAYAGQEAGLYYGRGLLGVERAFAFRTVTGAPGWTLVVAEPTETLAAAWRRPLLGLAAGGMVALALAGGLALLVARRVLRPVRRLVAHARAIAVDGGSTATAAALPPAEIIELEELRQGFAAAEAALRQTEARLRLATEGAGVGTWELDFTSRQGFWSPEAAALLGVGTTRFTAEDWIEAVHPKDRPRVVARWRHALAQGGPYEVECRPATFGPGEGERWVLARGQIERDPVGRPIRAAGILLDATMRRKAEAARRESEATLAVVLDALPVGVIIADARGRILRDNAANRDLWGSLPPTESWEHYANWVGFWPATGQRIQAHEWAMSRALLRGEVVRGELVECLPFGGSSRRCFLNSAAPIRDAAGTIIGGVVVELDVTERRAAEAALARSEARLRLALEAGRMGLWSWDFATGRLEWDARQFELFGLDPAEGPPTGAMVLDRVYPEDRPGLEAAITAALETGNGAFSHEFRVSLPGGGLRWIGGHGHAIPGGDGQAPHMVGLNFDVTARREAEAVLTREARHLEALAERRGRALAESELRLAEAARMEALGRLAGGIAHDFNNVLQAVQGGLMLVRKRLERDPESARQFLDRTQQAAERGAAVTGRLLAFARRGELCPEPIAPASLLGDLAEMLHSTLGADITLRVEAAPELPAVFADRSQLEAVLVNLANNARDAMPRGGALVLRAEAASIRTGDTPPGLPPGPFLRLSVIDAGEGMPAEVLARVTEPFFTTKPKGKGTGLGLAMARGFAEQSGGALTIESTPGHGTTVSLWLPQGTEEMCPMALPALAPTAAGAAMTGERGISILLAEDQPDVREVLVAQLQERGFSVAAAEHGAAALAQLEHGPRPAAVVTDLSMPGALDGFGLITALRRRWPRLPAVLVTGHTGGASPDQLEMVERGGPFALVRKPADAEVLVDRLERVLGQSRNVGVMAG</sequence>
<gene>
    <name evidence="15" type="ORF">F1189_02180</name>
</gene>
<dbReference type="PROSITE" id="PS50109">
    <property type="entry name" value="HIS_KIN"/>
    <property type="match status" value="1"/>
</dbReference>
<dbReference type="CDD" id="cd00130">
    <property type="entry name" value="PAS"/>
    <property type="match status" value="2"/>
</dbReference>
<feature type="transmembrane region" description="Helical" evidence="9">
    <location>
        <begin position="300"/>
        <end position="322"/>
    </location>
</feature>
<dbReference type="Gene3D" id="3.30.450.20">
    <property type="entry name" value="PAS domain"/>
    <property type="match status" value="5"/>
</dbReference>
<dbReference type="Gene3D" id="2.10.70.100">
    <property type="match status" value="1"/>
</dbReference>
<feature type="domain" description="PAC" evidence="13">
    <location>
        <begin position="581"/>
        <end position="637"/>
    </location>
</feature>
<evidence type="ECO:0000256" key="7">
    <source>
        <dbReference type="PROSITE-ProRule" id="PRU00169"/>
    </source>
</evidence>
<dbReference type="InterPro" id="IPR001610">
    <property type="entry name" value="PAC"/>
</dbReference>
<dbReference type="InterPro" id="IPR003660">
    <property type="entry name" value="HAMP_dom"/>
</dbReference>
<feature type="domain" description="Response regulatory" evidence="11">
    <location>
        <begin position="1053"/>
        <end position="1172"/>
    </location>
</feature>
<name>A0A5M6J1E0_9PROT</name>
<feature type="domain" description="Histidine kinase" evidence="10">
    <location>
        <begin position="804"/>
        <end position="1026"/>
    </location>
</feature>
<dbReference type="PROSITE" id="PS50113">
    <property type="entry name" value="PAC"/>
    <property type="match status" value="2"/>
</dbReference>
<dbReference type="Proteomes" id="UP000325255">
    <property type="component" value="Unassembled WGS sequence"/>
</dbReference>
<dbReference type="InterPro" id="IPR011006">
    <property type="entry name" value="CheY-like_superfamily"/>
</dbReference>
<dbReference type="Gene3D" id="1.10.287.130">
    <property type="match status" value="1"/>
</dbReference>
<dbReference type="InterPro" id="IPR052162">
    <property type="entry name" value="Sensor_kinase/Photoreceptor"/>
</dbReference>
<feature type="domain" description="PAS" evidence="12">
    <location>
        <begin position="377"/>
        <end position="447"/>
    </location>
</feature>
<feature type="region of interest" description="Disordered" evidence="8">
    <location>
        <begin position="1"/>
        <end position="22"/>
    </location>
</feature>
<dbReference type="EMBL" id="VWPK01000002">
    <property type="protein sequence ID" value="KAA5614413.1"/>
    <property type="molecule type" value="Genomic_DNA"/>
</dbReference>
<dbReference type="Pfam" id="PF00072">
    <property type="entry name" value="Response_reg"/>
    <property type="match status" value="1"/>
</dbReference>
<feature type="domain" description="PAC" evidence="13">
    <location>
        <begin position="714"/>
        <end position="766"/>
    </location>
</feature>
<dbReference type="PROSITE" id="PS50885">
    <property type="entry name" value="HAMP"/>
    <property type="match status" value="1"/>
</dbReference>
<dbReference type="CDD" id="cd12915">
    <property type="entry name" value="PDC2_DGC_like"/>
    <property type="match status" value="1"/>
</dbReference>
<dbReference type="InterPro" id="IPR035965">
    <property type="entry name" value="PAS-like_dom_sf"/>
</dbReference>
<dbReference type="InterPro" id="IPR013656">
    <property type="entry name" value="PAS_4"/>
</dbReference>
<feature type="modified residue" description="4-aspartylphosphate" evidence="7">
    <location>
        <position position="1103"/>
    </location>
</feature>
<evidence type="ECO:0000259" key="13">
    <source>
        <dbReference type="PROSITE" id="PS50113"/>
    </source>
</evidence>
<dbReference type="AlphaFoldDB" id="A0A5M6J1E0"/>
<evidence type="ECO:0000259" key="12">
    <source>
        <dbReference type="PROSITE" id="PS50112"/>
    </source>
</evidence>
<dbReference type="InterPro" id="IPR001789">
    <property type="entry name" value="Sig_transdc_resp-reg_receiver"/>
</dbReference>
<dbReference type="InterPro" id="IPR000014">
    <property type="entry name" value="PAS"/>
</dbReference>
<comment type="caution">
    <text evidence="15">The sequence shown here is derived from an EMBL/GenBank/DDBJ whole genome shotgun (WGS) entry which is preliminary data.</text>
</comment>
<dbReference type="InterPro" id="IPR036097">
    <property type="entry name" value="HisK_dim/P_sf"/>
</dbReference>
<feature type="domain" description="HAMP" evidence="14">
    <location>
        <begin position="323"/>
        <end position="379"/>
    </location>
</feature>